<dbReference type="Proteomes" id="UP000290560">
    <property type="component" value="Unassembled WGS sequence"/>
</dbReference>
<accession>A0A444CZ98</accession>
<organism evidence="1">
    <name type="scientific">Ensete ventricosum</name>
    <name type="common">Abyssinian banana</name>
    <name type="synonym">Musa ensete</name>
    <dbReference type="NCBI Taxonomy" id="4639"/>
    <lineage>
        <taxon>Eukaryota</taxon>
        <taxon>Viridiplantae</taxon>
        <taxon>Streptophyta</taxon>
        <taxon>Embryophyta</taxon>
        <taxon>Tracheophyta</taxon>
        <taxon>Spermatophyta</taxon>
        <taxon>Magnoliopsida</taxon>
        <taxon>Liliopsida</taxon>
        <taxon>Zingiberales</taxon>
        <taxon>Musaceae</taxon>
        <taxon>Ensete</taxon>
    </lineage>
</organism>
<dbReference type="EMBL" id="KV876152">
    <property type="protein sequence ID" value="RZR74209.1"/>
    <property type="molecule type" value="Genomic_DNA"/>
</dbReference>
<gene>
    <name evidence="1" type="ORF">BHM03_00033763</name>
</gene>
<name>A0A444CZ98_ENSVE</name>
<proteinExistence type="predicted"/>
<protein>
    <submittedName>
        <fullName evidence="1">Uncharacterized protein</fullName>
    </submittedName>
</protein>
<dbReference type="AlphaFoldDB" id="A0A444CZ98"/>
<evidence type="ECO:0000313" key="1">
    <source>
        <dbReference type="EMBL" id="RZR74209.1"/>
    </source>
</evidence>
<reference evidence="1" key="1">
    <citation type="journal article" date="2018" name="Data Brief">
        <title>Genome sequence data from 17 accessions of Ensete ventricosum, a staple food crop for millions in Ethiopia.</title>
        <authorList>
            <person name="Yemataw Z."/>
            <person name="Muzemil S."/>
            <person name="Ambachew D."/>
            <person name="Tripathi L."/>
            <person name="Tesfaye K."/>
            <person name="Chala A."/>
            <person name="Farbos A."/>
            <person name="O'Neill P."/>
            <person name="Moore K."/>
            <person name="Grant M."/>
            <person name="Studholme D.J."/>
        </authorList>
    </citation>
    <scope>NUCLEOTIDE SEQUENCE [LARGE SCALE GENOMIC DNA]</scope>
    <source>
        <tissue evidence="1">Leaf</tissue>
    </source>
</reference>
<sequence length="89" mass="9495">MQPWLPIRVVAHDQAAYRDGQLCLVSRLLATKVAMQAVACGHDARLLGGDRSSATAPACLLGVSPEGSDTHLPTRQQLPMGRTVTSLIF</sequence>